<reference evidence="2" key="1">
    <citation type="journal article" date="2020" name="Mol. Plant Microbe Interact.">
        <title>Genome Sequence of the Biocontrol Agent Coniothyrium minitans strain Conio (IMI 134523).</title>
        <authorList>
            <person name="Patel D."/>
            <person name="Shittu T.A."/>
            <person name="Baroncelli R."/>
            <person name="Muthumeenakshi S."/>
            <person name="Osborne T.H."/>
            <person name="Janganan T.K."/>
            <person name="Sreenivasaprasad S."/>
        </authorList>
    </citation>
    <scope>NUCLEOTIDE SEQUENCE</scope>
    <source>
        <strain evidence="2">Conio</strain>
    </source>
</reference>
<feature type="compositionally biased region" description="Basic and acidic residues" evidence="1">
    <location>
        <begin position="44"/>
        <end position="60"/>
    </location>
</feature>
<dbReference type="EMBL" id="WJXW01000003">
    <property type="protein sequence ID" value="KAF9738486.1"/>
    <property type="molecule type" value="Genomic_DNA"/>
</dbReference>
<keyword evidence="3" id="KW-1185">Reference proteome</keyword>
<dbReference type="Proteomes" id="UP000756921">
    <property type="component" value="Unassembled WGS sequence"/>
</dbReference>
<evidence type="ECO:0000313" key="2">
    <source>
        <dbReference type="EMBL" id="KAF9738486.1"/>
    </source>
</evidence>
<gene>
    <name evidence="2" type="ORF">PMIN01_03769</name>
</gene>
<feature type="region of interest" description="Disordered" evidence="1">
    <location>
        <begin position="1"/>
        <end position="65"/>
    </location>
</feature>
<organism evidence="2 3">
    <name type="scientific">Paraphaeosphaeria minitans</name>
    <dbReference type="NCBI Taxonomy" id="565426"/>
    <lineage>
        <taxon>Eukaryota</taxon>
        <taxon>Fungi</taxon>
        <taxon>Dikarya</taxon>
        <taxon>Ascomycota</taxon>
        <taxon>Pezizomycotina</taxon>
        <taxon>Dothideomycetes</taxon>
        <taxon>Pleosporomycetidae</taxon>
        <taxon>Pleosporales</taxon>
        <taxon>Massarineae</taxon>
        <taxon>Didymosphaeriaceae</taxon>
        <taxon>Paraphaeosphaeria</taxon>
    </lineage>
</organism>
<feature type="compositionally biased region" description="Low complexity" evidence="1">
    <location>
        <begin position="1"/>
        <end position="15"/>
    </location>
</feature>
<name>A0A9P6GMR2_9PLEO</name>
<sequence length="247" mass="27171">MEATTTHTMEATTTHTRWKRRPHTHDGSDDHTHTMEATTTHTHNASEEHTHTHNASENHTHTHTSAGMQQLLPNGHLKAAQQRSTGRLRANKEPSCSFGQLHLDTPATPFQTANHRISANASCRARWPASMASSRLPALIVQVPASNTVSSQRCTQPRSCCNCTIDRIIVFVLSMLTTTDYCALLNALHSLPSAVCTLCSLHHHAAARLTQPCIVSDSPSAPEHQRPVCELVLAQRTRAWLKSGAQR</sequence>
<proteinExistence type="predicted"/>
<evidence type="ECO:0000256" key="1">
    <source>
        <dbReference type="SAM" id="MobiDB-lite"/>
    </source>
</evidence>
<evidence type="ECO:0000313" key="3">
    <source>
        <dbReference type="Proteomes" id="UP000756921"/>
    </source>
</evidence>
<accession>A0A9P6GMR2</accession>
<dbReference type="AlphaFoldDB" id="A0A9P6GMR2"/>
<protein>
    <submittedName>
        <fullName evidence="2">Uncharacterized protein</fullName>
    </submittedName>
</protein>
<comment type="caution">
    <text evidence="2">The sequence shown here is derived from an EMBL/GenBank/DDBJ whole genome shotgun (WGS) entry which is preliminary data.</text>
</comment>
<feature type="compositionally biased region" description="Basic and acidic residues" evidence="1">
    <location>
        <begin position="24"/>
        <end position="34"/>
    </location>
</feature>